<dbReference type="EMBL" id="JBHUHO010000007">
    <property type="protein sequence ID" value="MFD2114602.1"/>
    <property type="molecule type" value="Genomic_DNA"/>
</dbReference>
<gene>
    <name evidence="1" type="ORF">ACFSJH_02425</name>
</gene>
<name>A0ABW4YG80_9BACL</name>
<dbReference type="RefSeq" id="WP_377769615.1">
    <property type="nucleotide sequence ID" value="NZ_JBHUHO010000007.1"/>
</dbReference>
<keyword evidence="2" id="KW-1185">Reference proteome</keyword>
<sequence length="58" mass="6528">MVSAFTLSISNMNQYDKNYGYLYDVKGYKDWSTGEEIGTFYIKKVGPFWSVSSVGSAP</sequence>
<organism evidence="1 2">
    <name type="scientific">Paenibacillus yanchengensis</name>
    <dbReference type="NCBI Taxonomy" id="2035833"/>
    <lineage>
        <taxon>Bacteria</taxon>
        <taxon>Bacillati</taxon>
        <taxon>Bacillota</taxon>
        <taxon>Bacilli</taxon>
        <taxon>Bacillales</taxon>
        <taxon>Paenibacillaceae</taxon>
        <taxon>Paenibacillus</taxon>
    </lineage>
</organism>
<comment type="caution">
    <text evidence="1">The sequence shown here is derived from an EMBL/GenBank/DDBJ whole genome shotgun (WGS) entry which is preliminary data.</text>
</comment>
<reference evidence="2" key="1">
    <citation type="journal article" date="2019" name="Int. J. Syst. Evol. Microbiol.">
        <title>The Global Catalogue of Microorganisms (GCM) 10K type strain sequencing project: providing services to taxonomists for standard genome sequencing and annotation.</title>
        <authorList>
            <consortium name="The Broad Institute Genomics Platform"/>
            <consortium name="The Broad Institute Genome Sequencing Center for Infectious Disease"/>
            <person name="Wu L."/>
            <person name="Ma J."/>
        </authorList>
    </citation>
    <scope>NUCLEOTIDE SEQUENCE [LARGE SCALE GENOMIC DNA]</scope>
    <source>
        <strain evidence="2">GH52</strain>
    </source>
</reference>
<evidence type="ECO:0000313" key="1">
    <source>
        <dbReference type="EMBL" id="MFD2114602.1"/>
    </source>
</evidence>
<dbReference type="Proteomes" id="UP001597362">
    <property type="component" value="Unassembled WGS sequence"/>
</dbReference>
<proteinExistence type="predicted"/>
<protein>
    <submittedName>
        <fullName evidence="1">Uncharacterized protein</fullName>
    </submittedName>
</protein>
<accession>A0ABW4YG80</accession>
<evidence type="ECO:0000313" key="2">
    <source>
        <dbReference type="Proteomes" id="UP001597362"/>
    </source>
</evidence>